<dbReference type="EMBL" id="SZYD01001445">
    <property type="protein sequence ID" value="KAD0721981.1"/>
    <property type="molecule type" value="Genomic_DNA"/>
</dbReference>
<keyword evidence="1" id="KW-0472">Membrane</keyword>
<accession>A0A5N6LEE4</accession>
<reference evidence="2 3" key="1">
    <citation type="submission" date="2019-05" db="EMBL/GenBank/DDBJ databases">
        <title>Mikania micrantha, genome provides insights into the molecular mechanism of rapid growth.</title>
        <authorList>
            <person name="Liu B."/>
        </authorList>
    </citation>
    <scope>NUCLEOTIDE SEQUENCE [LARGE SCALE GENOMIC DNA]</scope>
    <source>
        <strain evidence="2">NLD-2019</strain>
        <tissue evidence="2">Leaf</tissue>
    </source>
</reference>
<comment type="caution">
    <text evidence="2">The sequence shown here is derived from an EMBL/GenBank/DDBJ whole genome shotgun (WGS) entry which is preliminary data.</text>
</comment>
<dbReference type="AlphaFoldDB" id="A0A5N6LEE4"/>
<dbReference type="PANTHER" id="PTHR34064:SF5">
    <property type="entry name" value="PROTEIN, PUTATIVE-RELATED"/>
    <property type="match status" value="1"/>
</dbReference>
<dbReference type="Proteomes" id="UP000326396">
    <property type="component" value="Unassembled WGS sequence"/>
</dbReference>
<keyword evidence="1" id="KW-0812">Transmembrane</keyword>
<proteinExistence type="predicted"/>
<evidence type="ECO:0000313" key="3">
    <source>
        <dbReference type="Proteomes" id="UP000326396"/>
    </source>
</evidence>
<organism evidence="2 3">
    <name type="scientific">Mikania micrantha</name>
    <name type="common">bitter vine</name>
    <dbReference type="NCBI Taxonomy" id="192012"/>
    <lineage>
        <taxon>Eukaryota</taxon>
        <taxon>Viridiplantae</taxon>
        <taxon>Streptophyta</taxon>
        <taxon>Embryophyta</taxon>
        <taxon>Tracheophyta</taxon>
        <taxon>Spermatophyta</taxon>
        <taxon>Magnoliopsida</taxon>
        <taxon>eudicotyledons</taxon>
        <taxon>Gunneridae</taxon>
        <taxon>Pentapetalae</taxon>
        <taxon>asterids</taxon>
        <taxon>campanulids</taxon>
        <taxon>Asterales</taxon>
        <taxon>Asteraceae</taxon>
        <taxon>Asteroideae</taxon>
        <taxon>Heliantheae alliance</taxon>
        <taxon>Eupatorieae</taxon>
        <taxon>Mikania</taxon>
    </lineage>
</organism>
<gene>
    <name evidence="2" type="ORF">E3N88_43806</name>
</gene>
<feature type="transmembrane region" description="Helical" evidence="1">
    <location>
        <begin position="185"/>
        <end position="205"/>
    </location>
</feature>
<protein>
    <submittedName>
        <fullName evidence="2">Uncharacterized protein</fullName>
    </submittedName>
</protein>
<dbReference type="OrthoDB" id="1911818at2759"/>
<evidence type="ECO:0000313" key="2">
    <source>
        <dbReference type="EMBL" id="KAD0721981.1"/>
    </source>
</evidence>
<dbReference type="PANTHER" id="PTHR34064">
    <property type="entry name" value="OS04G0672300 PROTEIN"/>
    <property type="match status" value="1"/>
</dbReference>
<keyword evidence="1" id="KW-1133">Transmembrane helix</keyword>
<sequence length="218" mass="24993">MRRTHLTSKIECKTSLYCGHDNHNQTNFIYTLFSRFDNICYVDLPDKGNTEPHCELPVYLNSTEVFVPLESQLSMTDQTNNQAYTKMVEMAYDCSKCSEEYVDIERGKSETLGFNEETVGNLKIEEGQMKSLQKEISFELGGKYMQFLMNHSLILPKFSAQGEKVIEAPKMRKYKRTTSFNSRKVALVFSLLSSLGTIILIYLTLKVKQMSDASTHSE</sequence>
<evidence type="ECO:0000256" key="1">
    <source>
        <dbReference type="SAM" id="Phobius"/>
    </source>
</evidence>
<keyword evidence="3" id="KW-1185">Reference proteome</keyword>
<name>A0A5N6LEE4_9ASTR</name>